<feature type="region of interest" description="Disordered" evidence="1">
    <location>
        <begin position="101"/>
        <end position="166"/>
    </location>
</feature>
<dbReference type="PANTHER" id="PTHR35491:SF9">
    <property type="entry name" value="RRM DOMAIN-CONTAINING PROTEIN"/>
    <property type="match status" value="1"/>
</dbReference>
<dbReference type="PANTHER" id="PTHR35491">
    <property type="entry name" value="OS12G0638500-LIKE PROTEIN"/>
    <property type="match status" value="1"/>
</dbReference>
<comment type="caution">
    <text evidence="2">The sequence shown here is derived from an EMBL/GenBank/DDBJ whole genome shotgun (WGS) entry which is preliminary data.</text>
</comment>
<accession>A0A1E5V3G3</accession>
<feature type="region of interest" description="Disordered" evidence="1">
    <location>
        <begin position="1"/>
        <end position="61"/>
    </location>
</feature>
<feature type="compositionally biased region" description="Acidic residues" evidence="1">
    <location>
        <begin position="45"/>
        <end position="57"/>
    </location>
</feature>
<proteinExistence type="predicted"/>
<evidence type="ECO:0000256" key="1">
    <source>
        <dbReference type="SAM" id="MobiDB-lite"/>
    </source>
</evidence>
<sequence>MEGSGGSPLTQLPPTKDVDESTLALTKRARKRSRYLSPPYTDTDAQAEEVAGEEEEPPNFSAAEALSALQLRAAALWQGQGVDAGALRFLALYRNRKRATTGDPHAAAGDGSHEDGSNKPPLRTASVGHTMLNLSAGPAMPRPDGGSPAPALATKKKNPHAPAVKQQDGPMENAAALEQAADGHICASQSSGSAVDATYGVANPATPEKKKKKKKYNKRMKSAEAEAAYSCAGTPGAFGLPPVPKLQLTDIRNNLEKMISSLNRRSKATAVAANSPEEAMPAMGNLVGEMQGLLAKVDKMLQGPSATAHHG</sequence>
<organism evidence="2 3">
    <name type="scientific">Dichanthelium oligosanthes</name>
    <dbReference type="NCBI Taxonomy" id="888268"/>
    <lineage>
        <taxon>Eukaryota</taxon>
        <taxon>Viridiplantae</taxon>
        <taxon>Streptophyta</taxon>
        <taxon>Embryophyta</taxon>
        <taxon>Tracheophyta</taxon>
        <taxon>Spermatophyta</taxon>
        <taxon>Magnoliopsida</taxon>
        <taxon>Liliopsida</taxon>
        <taxon>Poales</taxon>
        <taxon>Poaceae</taxon>
        <taxon>PACMAD clade</taxon>
        <taxon>Panicoideae</taxon>
        <taxon>Panicodae</taxon>
        <taxon>Paniceae</taxon>
        <taxon>Dichantheliinae</taxon>
        <taxon>Dichanthelium</taxon>
    </lineage>
</organism>
<gene>
    <name evidence="2" type="ORF">BAE44_0019286</name>
</gene>
<dbReference type="OrthoDB" id="62853at2759"/>
<keyword evidence="3" id="KW-1185">Reference proteome</keyword>
<dbReference type="EMBL" id="LWDX02052818">
    <property type="protein sequence ID" value="OEL19696.1"/>
    <property type="molecule type" value="Genomic_DNA"/>
</dbReference>
<evidence type="ECO:0000313" key="3">
    <source>
        <dbReference type="Proteomes" id="UP000095767"/>
    </source>
</evidence>
<protein>
    <submittedName>
        <fullName evidence="2">Uncharacterized protein</fullName>
    </submittedName>
</protein>
<reference evidence="2 3" key="1">
    <citation type="submission" date="2016-09" db="EMBL/GenBank/DDBJ databases">
        <title>The draft genome of Dichanthelium oligosanthes: A C3 panicoid grass species.</title>
        <authorList>
            <person name="Studer A.J."/>
            <person name="Schnable J.C."/>
            <person name="Brutnell T.P."/>
        </authorList>
    </citation>
    <scope>NUCLEOTIDE SEQUENCE [LARGE SCALE GENOMIC DNA]</scope>
    <source>
        <strain evidence="3">cv. Kellogg 1175</strain>
        <tissue evidence="2">Leaf</tissue>
    </source>
</reference>
<dbReference type="STRING" id="888268.A0A1E5V3G3"/>
<dbReference type="AlphaFoldDB" id="A0A1E5V3G3"/>
<name>A0A1E5V3G3_9POAL</name>
<evidence type="ECO:0000313" key="2">
    <source>
        <dbReference type="EMBL" id="OEL19696.1"/>
    </source>
</evidence>
<dbReference type="Proteomes" id="UP000095767">
    <property type="component" value="Unassembled WGS sequence"/>
</dbReference>